<proteinExistence type="predicted"/>
<reference evidence="3 4" key="1">
    <citation type="submission" date="2024-04" db="EMBL/GenBank/DDBJ databases">
        <authorList>
            <person name="Rising A."/>
            <person name="Reimegard J."/>
            <person name="Sonavane S."/>
            <person name="Akerstrom W."/>
            <person name="Nylinder S."/>
            <person name="Hedman E."/>
            <person name="Kallberg Y."/>
        </authorList>
    </citation>
    <scope>NUCLEOTIDE SEQUENCE [LARGE SCALE GENOMIC DNA]</scope>
</reference>
<name>A0AAV2BJK0_9ARAC</name>
<evidence type="ECO:0000256" key="1">
    <source>
        <dbReference type="SAM" id="Coils"/>
    </source>
</evidence>
<comment type="caution">
    <text evidence="3">The sequence shown here is derived from an EMBL/GenBank/DDBJ whole genome shotgun (WGS) entry which is preliminary data.</text>
</comment>
<organism evidence="3 4">
    <name type="scientific">Larinioides sclopetarius</name>
    <dbReference type="NCBI Taxonomy" id="280406"/>
    <lineage>
        <taxon>Eukaryota</taxon>
        <taxon>Metazoa</taxon>
        <taxon>Ecdysozoa</taxon>
        <taxon>Arthropoda</taxon>
        <taxon>Chelicerata</taxon>
        <taxon>Arachnida</taxon>
        <taxon>Araneae</taxon>
        <taxon>Araneomorphae</taxon>
        <taxon>Entelegynae</taxon>
        <taxon>Araneoidea</taxon>
        <taxon>Araneidae</taxon>
        <taxon>Larinioides</taxon>
    </lineage>
</organism>
<keyword evidence="4" id="KW-1185">Reference proteome</keyword>
<feature type="coiled-coil region" evidence="1">
    <location>
        <begin position="165"/>
        <end position="192"/>
    </location>
</feature>
<accession>A0AAV2BJK0</accession>
<evidence type="ECO:0000256" key="2">
    <source>
        <dbReference type="SAM" id="MobiDB-lite"/>
    </source>
</evidence>
<sequence length="348" mass="40652">MAESKELETLVFLGPVGGQENPVYTKVPTYTSKYDYTTRGYVRYIEEANNAMKFQYLIINYFLESVKSEFEEDPLAFIDAENKEDLLASIQKMKKHWEDMFKEHQKKLRESLKNQKQAIEQGSDESSGSSAKIPRLDPEAGSKQTEPPSEAASVETIEFPEIIFLKKAKDFARVLKTEYQELRARMGKALDRISYDGTAHDLKGFTLQNMEKFAKWKFDLKTLGHLVPELESKLEELDLDFDEIKENETRITDWMYFDDGKKDRKYHHRLLITMELTVSVAEISALTWKLIRRWKKISKSLASKLPAESEAFEEKVELWRREILPSKKPFDVQKWCRLFGADDMPEET</sequence>
<protein>
    <submittedName>
        <fullName evidence="3">Uncharacterized protein</fullName>
    </submittedName>
</protein>
<dbReference type="Proteomes" id="UP001497382">
    <property type="component" value="Unassembled WGS sequence"/>
</dbReference>
<gene>
    <name evidence="3" type="ORF">LARSCL_LOCUS19723</name>
</gene>
<feature type="compositionally biased region" description="Polar residues" evidence="2">
    <location>
        <begin position="114"/>
        <end position="130"/>
    </location>
</feature>
<dbReference type="AlphaFoldDB" id="A0AAV2BJK0"/>
<feature type="region of interest" description="Disordered" evidence="2">
    <location>
        <begin position="111"/>
        <end position="153"/>
    </location>
</feature>
<keyword evidence="1" id="KW-0175">Coiled coil</keyword>
<evidence type="ECO:0000313" key="4">
    <source>
        <dbReference type="Proteomes" id="UP001497382"/>
    </source>
</evidence>
<evidence type="ECO:0000313" key="3">
    <source>
        <dbReference type="EMBL" id="CAL1296278.1"/>
    </source>
</evidence>
<dbReference type="EMBL" id="CAXIEN010000393">
    <property type="protein sequence ID" value="CAL1296278.1"/>
    <property type="molecule type" value="Genomic_DNA"/>
</dbReference>